<dbReference type="EMBL" id="MZMZ02002160">
    <property type="protein sequence ID" value="RQM27064.1"/>
    <property type="molecule type" value="Genomic_DNA"/>
</dbReference>
<dbReference type="AlphaFoldDB" id="A0A425DCS1"/>
<dbReference type="VEuPathDB" id="FungiDB:H257_02957"/>
<keyword evidence="3" id="KW-1185">Reference proteome</keyword>
<feature type="transmembrane region" description="Helical" evidence="1">
    <location>
        <begin position="108"/>
        <end position="136"/>
    </location>
</feature>
<gene>
    <name evidence="2" type="ORF">B5M09_010886</name>
</gene>
<comment type="caution">
    <text evidence="2">The sequence shown here is derived from an EMBL/GenBank/DDBJ whole genome shotgun (WGS) entry which is preliminary data.</text>
</comment>
<accession>A0A425DCS1</accession>
<reference evidence="2" key="1">
    <citation type="submission" date="2018-07" db="EMBL/GenBank/DDBJ databases">
        <title>Annotation of Aphanomyces astaci genome assembly.</title>
        <authorList>
            <person name="Studholme D.J."/>
        </authorList>
    </citation>
    <scope>NUCLEOTIDE SEQUENCE [LARGE SCALE GENOMIC DNA]</scope>
    <source>
        <strain evidence="2">Pc</strain>
    </source>
</reference>
<evidence type="ECO:0000313" key="2">
    <source>
        <dbReference type="EMBL" id="RQM27064.1"/>
    </source>
</evidence>
<evidence type="ECO:0000313" key="3">
    <source>
        <dbReference type="Proteomes" id="UP000284702"/>
    </source>
</evidence>
<keyword evidence="1" id="KW-0472">Membrane</keyword>
<evidence type="ECO:0000256" key="1">
    <source>
        <dbReference type="SAM" id="Phobius"/>
    </source>
</evidence>
<keyword evidence="1" id="KW-0812">Transmembrane</keyword>
<organism evidence="2 3">
    <name type="scientific">Aphanomyces astaci</name>
    <name type="common">Crayfish plague agent</name>
    <dbReference type="NCBI Taxonomy" id="112090"/>
    <lineage>
        <taxon>Eukaryota</taxon>
        <taxon>Sar</taxon>
        <taxon>Stramenopiles</taxon>
        <taxon>Oomycota</taxon>
        <taxon>Saprolegniomycetes</taxon>
        <taxon>Saprolegniales</taxon>
        <taxon>Verrucalvaceae</taxon>
        <taxon>Aphanomyces</taxon>
    </lineage>
</organism>
<feature type="transmembrane region" description="Helical" evidence="1">
    <location>
        <begin position="156"/>
        <end position="178"/>
    </location>
</feature>
<protein>
    <submittedName>
        <fullName evidence="2">Uncharacterized protein</fullName>
    </submittedName>
</protein>
<sequence>MSPHSTSAPLYNVPPLDDQNITFLEWKPLFVSQADGHEFTQFYLNKAYVPSDLILSILDDDSKSTSYSVDADLTGDDLSARHKAIATLIQSVHSTTLKKETAKALSRLRALALTALTFLNSTGATAMGAVSGMLVFHADEILSPSTVLLEVEAVVVMAKIALVIGVTAAMVTAAVKLLRSCMTILAHSMPMAEPLRI</sequence>
<dbReference type="Proteomes" id="UP000284702">
    <property type="component" value="Unassembled WGS sequence"/>
</dbReference>
<keyword evidence="1" id="KW-1133">Transmembrane helix</keyword>
<proteinExistence type="predicted"/>
<name>A0A425DCS1_APHAT</name>